<sequence length="264" mass="29173">MSVLALNHCARGLSYACFKMYRLLSLLLLPLLLLFLVLPAQASLVIKGTRVIYNADSKGATVEISNTDDFPNIMQAWIDTDPENKSPENAKAPFIITPAVARLDPKSSQTLRIIYTGDELPKDRESVFYLNVLQIPAQNSANASANQLQFMLLSQIKLFYRPSISNSSAIDTKNKLSFSVKSPEGTDWSIEAKNAGAYYASLSNAQLIAGGKEIPLQAEMLAPYSEQVWHPVKSSPLPAGKLMLKTWLINDYGGREEVTYEIAR</sequence>
<dbReference type="GeneID" id="83040416"/>
<accession>A0A1V0BGX6</accession>
<dbReference type="OrthoDB" id="9131059at2"/>
<feature type="domain" description="Pili assembly chaperone N-terminal" evidence="9">
    <location>
        <begin position="44"/>
        <end position="163"/>
    </location>
</feature>
<keyword evidence="3" id="KW-1029">Fimbrium biogenesis</keyword>
<evidence type="ECO:0000256" key="4">
    <source>
        <dbReference type="ARBA" id="ARBA00022729"/>
    </source>
</evidence>
<proteinExistence type="inferred from homology"/>
<name>A0A1V0BGX6_9BURK</name>
<evidence type="ECO:0000256" key="1">
    <source>
        <dbReference type="ARBA" id="ARBA00004418"/>
    </source>
</evidence>
<dbReference type="InterPro" id="IPR001829">
    <property type="entry name" value="Pili_assmbl_chaperone_bac"/>
</dbReference>
<dbReference type="AlphaFoldDB" id="A0A1V0BGX6"/>
<dbReference type="InterPro" id="IPR016148">
    <property type="entry name" value="Pili_assmbl_chaperone_C"/>
</dbReference>
<dbReference type="Pfam" id="PF00345">
    <property type="entry name" value="PapD_N"/>
    <property type="match status" value="1"/>
</dbReference>
<dbReference type="RefSeq" id="WP_077345095.1">
    <property type="nucleotide sequence ID" value="NZ_CP020121.1"/>
</dbReference>
<evidence type="ECO:0000256" key="5">
    <source>
        <dbReference type="ARBA" id="ARBA00022764"/>
    </source>
</evidence>
<dbReference type="GO" id="GO:0030288">
    <property type="term" value="C:outer membrane-bounded periplasmic space"/>
    <property type="evidence" value="ECO:0007669"/>
    <property type="project" value="InterPro"/>
</dbReference>
<evidence type="ECO:0000256" key="6">
    <source>
        <dbReference type="ARBA" id="ARBA00023186"/>
    </source>
</evidence>
<dbReference type="Pfam" id="PF02753">
    <property type="entry name" value="PapD_C"/>
    <property type="match status" value="1"/>
</dbReference>
<dbReference type="SUPFAM" id="SSF49584">
    <property type="entry name" value="Periplasmic chaperone C-domain"/>
    <property type="match status" value="1"/>
</dbReference>
<keyword evidence="6 8" id="KW-0143">Chaperone</keyword>
<dbReference type="PRINTS" id="PR00969">
    <property type="entry name" value="CHAPERONPILI"/>
</dbReference>
<reference evidence="11 12" key="1">
    <citation type="submission" date="2017-03" db="EMBL/GenBank/DDBJ databases">
        <title>Rapid Whole Genome Sequencing of Comamonas kerstersii Causing Continuous ambulatory Peritoneal Dialysis-Associated Peritonitis.</title>
        <authorList>
            <person name="Zheng B."/>
        </authorList>
    </citation>
    <scope>NUCLEOTIDE SEQUENCE [LARGE SCALE GENOMIC DNA]</scope>
    <source>
        <strain evidence="11 12">8943</strain>
    </source>
</reference>
<dbReference type="FunFam" id="2.60.40.10:FF:000458">
    <property type="entry name" value="Molecular chaperone FimC"/>
    <property type="match status" value="1"/>
</dbReference>
<evidence type="ECO:0000313" key="11">
    <source>
        <dbReference type="EMBL" id="AQZ99190.1"/>
    </source>
</evidence>
<evidence type="ECO:0000313" key="12">
    <source>
        <dbReference type="Proteomes" id="UP000242792"/>
    </source>
</evidence>
<dbReference type="KEGG" id="cke:B5M06_13950"/>
<evidence type="ECO:0000256" key="7">
    <source>
        <dbReference type="ARBA" id="ARBA00023319"/>
    </source>
</evidence>
<comment type="similarity">
    <text evidence="2 8">Belongs to the periplasmic pilus chaperone family.</text>
</comment>
<dbReference type="Proteomes" id="UP000242792">
    <property type="component" value="Chromosome"/>
</dbReference>
<dbReference type="SUPFAM" id="SSF49354">
    <property type="entry name" value="PapD-like"/>
    <property type="match status" value="1"/>
</dbReference>
<dbReference type="InterPro" id="IPR013783">
    <property type="entry name" value="Ig-like_fold"/>
</dbReference>
<dbReference type="InterPro" id="IPR050643">
    <property type="entry name" value="Periplasmic_pilus_chap"/>
</dbReference>
<dbReference type="PANTHER" id="PTHR30251">
    <property type="entry name" value="PILUS ASSEMBLY CHAPERONE"/>
    <property type="match status" value="1"/>
</dbReference>
<keyword evidence="4" id="KW-0732">Signal</keyword>
<dbReference type="InterPro" id="IPR018046">
    <property type="entry name" value="Pili_assmbl_chaperone_CS"/>
</dbReference>
<evidence type="ECO:0000259" key="10">
    <source>
        <dbReference type="Pfam" id="PF02753"/>
    </source>
</evidence>
<dbReference type="GO" id="GO:0071555">
    <property type="term" value="P:cell wall organization"/>
    <property type="evidence" value="ECO:0007669"/>
    <property type="project" value="InterPro"/>
</dbReference>
<gene>
    <name evidence="11" type="ORF">B5M06_13950</name>
</gene>
<evidence type="ECO:0000256" key="8">
    <source>
        <dbReference type="RuleBase" id="RU003918"/>
    </source>
</evidence>
<keyword evidence="7" id="KW-0393">Immunoglobulin domain</keyword>
<organism evidence="11 12">
    <name type="scientific">Comamonas kerstersii</name>
    <dbReference type="NCBI Taxonomy" id="225992"/>
    <lineage>
        <taxon>Bacteria</taxon>
        <taxon>Pseudomonadati</taxon>
        <taxon>Pseudomonadota</taxon>
        <taxon>Betaproteobacteria</taxon>
        <taxon>Burkholderiales</taxon>
        <taxon>Comamonadaceae</taxon>
        <taxon>Comamonas</taxon>
    </lineage>
</organism>
<comment type="subcellular location">
    <subcellularLocation>
        <location evidence="1 8">Periplasm</location>
    </subcellularLocation>
</comment>
<dbReference type="PROSITE" id="PS00635">
    <property type="entry name" value="PILI_CHAPERONE"/>
    <property type="match status" value="1"/>
</dbReference>
<dbReference type="Gene3D" id="2.60.40.10">
    <property type="entry name" value="Immunoglobulins"/>
    <property type="match status" value="2"/>
</dbReference>
<evidence type="ECO:0000256" key="2">
    <source>
        <dbReference type="ARBA" id="ARBA00007399"/>
    </source>
</evidence>
<protein>
    <recommendedName>
        <fullName evidence="13">Molecular chaperone</fullName>
    </recommendedName>
</protein>
<dbReference type="PANTHER" id="PTHR30251:SF2">
    <property type="entry name" value="FIMBRIAL CHAPERONE YADV-RELATED"/>
    <property type="match status" value="1"/>
</dbReference>
<evidence type="ECO:0000259" key="9">
    <source>
        <dbReference type="Pfam" id="PF00345"/>
    </source>
</evidence>
<dbReference type="InterPro" id="IPR036316">
    <property type="entry name" value="Pili_assmbl_chap_C_dom_sf"/>
</dbReference>
<evidence type="ECO:0008006" key="13">
    <source>
        <dbReference type="Google" id="ProtNLM"/>
    </source>
</evidence>
<evidence type="ECO:0000256" key="3">
    <source>
        <dbReference type="ARBA" id="ARBA00022558"/>
    </source>
</evidence>
<dbReference type="InterPro" id="IPR016147">
    <property type="entry name" value="Pili_assmbl_chaperone_N"/>
</dbReference>
<dbReference type="InterPro" id="IPR008962">
    <property type="entry name" value="PapD-like_sf"/>
</dbReference>
<dbReference type="EMBL" id="CP020121">
    <property type="protein sequence ID" value="AQZ99190.1"/>
    <property type="molecule type" value="Genomic_DNA"/>
</dbReference>
<feature type="domain" description="Pili assembly chaperone C-terminal" evidence="10">
    <location>
        <begin position="193"/>
        <end position="256"/>
    </location>
</feature>
<keyword evidence="5" id="KW-0574">Periplasm</keyword>